<feature type="domain" description="B3/B4 tRNA-binding" evidence="2">
    <location>
        <begin position="67"/>
        <end position="156"/>
    </location>
</feature>
<dbReference type="Proteomes" id="UP000035763">
    <property type="component" value="Unassembled WGS sequence"/>
</dbReference>
<dbReference type="GO" id="GO:0003723">
    <property type="term" value="F:RNA binding"/>
    <property type="evidence" value="ECO:0007669"/>
    <property type="project" value="InterPro"/>
</dbReference>
<dbReference type="OrthoDB" id="276580at2"/>
<protein>
    <recommendedName>
        <fullName evidence="2">B3/B4 tRNA-binding domain-containing protein</fullName>
    </recommendedName>
</protein>
<evidence type="ECO:0000256" key="1">
    <source>
        <dbReference type="SAM" id="MobiDB-lite"/>
    </source>
</evidence>
<sequence length="251" mass="26527">MIDLATAGVDDAVWQLRPDYAACLVTARGVHGGPSDEASDAALTRAERYAAQLLDAQDLPAIAQVAQWREAFRTFGVRPHSATSSLESLLRRAAAGLPRIDRLTDHYNAISIAHLVPFGGEDLDAYAGAPRPVVADGSESFDAVEGGEIVHTTPNRARWCGATTAASPAAAGTGASARGPGRHRIPPTPSTHAPRRGHDRGHAWPPVLMTSGPAPVTGVGRRAVRRAQGWSPAVRFGCRQGGHPNRRTRLL</sequence>
<dbReference type="GO" id="GO:0004826">
    <property type="term" value="F:phenylalanine-tRNA ligase activity"/>
    <property type="evidence" value="ECO:0007669"/>
    <property type="project" value="InterPro"/>
</dbReference>
<dbReference type="STRING" id="1193182.BN11_670007"/>
<feature type="compositionally biased region" description="Low complexity" evidence="1">
    <location>
        <begin position="165"/>
        <end position="179"/>
    </location>
</feature>
<dbReference type="AlphaFoldDB" id="W6K1N1"/>
<dbReference type="Pfam" id="PF03483">
    <property type="entry name" value="B3_4"/>
    <property type="match status" value="1"/>
</dbReference>
<dbReference type="RefSeq" id="WP_053084021.1">
    <property type="nucleotide sequence ID" value="NZ_HG764815.1"/>
</dbReference>
<accession>W6K1N1</accession>
<name>W6K1N1_9MICO</name>
<dbReference type="InterPro" id="IPR005146">
    <property type="entry name" value="B3/B4_tRNA-bd"/>
</dbReference>
<dbReference type="EMBL" id="CAJA01000493">
    <property type="protein sequence ID" value="CCH75392.1"/>
    <property type="molecule type" value="Genomic_DNA"/>
</dbReference>
<comment type="caution">
    <text evidence="3">The sequence shown here is derived from an EMBL/GenBank/DDBJ whole genome shotgun (WGS) entry which is preliminary data.</text>
</comment>
<proteinExistence type="predicted"/>
<dbReference type="PANTHER" id="PTHR39209:SF2">
    <property type="entry name" value="CYTOPLASMIC PROTEIN"/>
    <property type="match status" value="1"/>
</dbReference>
<dbReference type="SUPFAM" id="SSF56037">
    <property type="entry name" value="PheT/TilS domain"/>
    <property type="match status" value="1"/>
</dbReference>
<feature type="region of interest" description="Disordered" evidence="1">
    <location>
        <begin position="165"/>
        <end position="205"/>
    </location>
</feature>
<organism evidence="3 4">
    <name type="scientific">Nostocoides australiense Ben110</name>
    <dbReference type="NCBI Taxonomy" id="1193182"/>
    <lineage>
        <taxon>Bacteria</taxon>
        <taxon>Bacillati</taxon>
        <taxon>Actinomycetota</taxon>
        <taxon>Actinomycetes</taxon>
        <taxon>Micrococcales</taxon>
        <taxon>Intrasporangiaceae</taxon>
        <taxon>Nostocoides</taxon>
    </lineage>
</organism>
<evidence type="ECO:0000313" key="3">
    <source>
        <dbReference type="EMBL" id="CCH75392.1"/>
    </source>
</evidence>
<gene>
    <name evidence="3" type="ORF">BN11_670007</name>
</gene>
<dbReference type="PANTHER" id="PTHR39209">
    <property type="match status" value="1"/>
</dbReference>
<reference evidence="3 4" key="1">
    <citation type="journal article" date="2013" name="ISME J.">
        <title>A metabolic model for members of the genus Tetrasphaera involved in enhanced biological phosphorus removal.</title>
        <authorList>
            <person name="Kristiansen R."/>
            <person name="Nguyen H.T.T."/>
            <person name="Saunders A.M."/>
            <person name="Nielsen J.L."/>
            <person name="Wimmer R."/>
            <person name="Le V.Q."/>
            <person name="McIlroy S.J."/>
            <person name="Petrovski S."/>
            <person name="Seviour R.J."/>
            <person name="Calteau A."/>
            <person name="Nielsen K.L."/>
            <person name="Nielsen P.H."/>
        </authorList>
    </citation>
    <scope>NUCLEOTIDE SEQUENCE [LARGE SCALE GENOMIC DNA]</scope>
    <source>
        <strain evidence="3 4">Ben110</strain>
    </source>
</reference>
<evidence type="ECO:0000313" key="4">
    <source>
        <dbReference type="Proteomes" id="UP000035763"/>
    </source>
</evidence>
<keyword evidence="4" id="KW-1185">Reference proteome</keyword>
<evidence type="ECO:0000259" key="2">
    <source>
        <dbReference type="Pfam" id="PF03483"/>
    </source>
</evidence>